<dbReference type="PANTHER" id="PTHR46333:SF2">
    <property type="entry name" value="CYTOKINESIS PROTEIN 3"/>
    <property type="match status" value="1"/>
</dbReference>
<dbReference type="GeneID" id="90038491"/>
<feature type="region of interest" description="Disordered" evidence="1">
    <location>
        <begin position="1"/>
        <end position="23"/>
    </location>
</feature>
<keyword evidence="4" id="KW-1185">Reference proteome</keyword>
<dbReference type="Pfam" id="PF24584">
    <property type="entry name" value="Ig_CYK3_C"/>
    <property type="match status" value="1"/>
</dbReference>
<gene>
    <name evidence="3" type="ORF">BZA70DRAFT_280550</name>
</gene>
<evidence type="ECO:0000313" key="4">
    <source>
        <dbReference type="Proteomes" id="UP001498771"/>
    </source>
</evidence>
<sequence>MDDEEDSGHMYAEQRMKSRTPTPLRDALEDVMATLQNMEVEDRRPLRKQSMVRPATQMEFRQPSPEPMYYQSTDHVQQTSSIHRGGFRNSLSRKLTINRPKSSLGLGRHEMDSTGPRDSMGSGSDAHVSHVSLNPTRSLLRMKALARSNTTTTNSTVSHAALSATSGSTNMSDMSATSAGSLARRRQEMSRLATIDSVSNLAPMSSKPVQMPEAVQSGRQSLMQNKSSLASLKLKKSGFFKKVKALGSAASSSGMSSASFSSKSTTNQSYTKSSMTSFSSAPASRHKGALGPGQYAQPTVSQSAKWIQAQTDLHRAKSLSRYERDDRRRKQELEGYSVVNPLDVLNGQVEGDEGADGRVVETSMDVMRFNFTTLDKSVRSLSIPSLSTLASFTITVLCRPYKSDIQRLRAIYIFCTERIVYRPSTTADDDYDEQHDATRIFRSKEASADEMAHCVQAMCELMQIPCEVVRGYLKAPGEVSDGHNTSGRVNHSWNAAIVDGEWRMIDASLASPTHPRRSLYTNCGANIAEDFYFLAKPSELIFSHIPRNRNCQHILPALSPDLIFQLPSICPAMFKHGLFLCDFDMSLLRTSGPEIVQIDVQVPADVDCVAEIEVRGYVADADGDLMESGEVLKSPAMAQPYWVHGRRIFRVKGLLPDGERSGVLKIYAGRRGLLQSQKDNPYPLAVAFPISHVGKSYGQFDFVTLHPTPQALRYDLYVVQPQCRELARGSTIVFDMKQFPNNVESPVFSPTKSAKLAIQSPSGKMTRMSMKDGEMDFGAERSSGQISWEAIVSCSETGVWRGLVMADRSSTWVVFAEWVCVQH</sequence>
<evidence type="ECO:0000256" key="1">
    <source>
        <dbReference type="SAM" id="MobiDB-lite"/>
    </source>
</evidence>
<reference evidence="3 4" key="1">
    <citation type="submission" date="2024-03" db="EMBL/GenBank/DDBJ databases">
        <title>Genome-scale model development and genomic sequencing of the oleaginous clade Lipomyces.</title>
        <authorList>
            <consortium name="Lawrence Berkeley National Laboratory"/>
            <person name="Czajka J.J."/>
            <person name="Han Y."/>
            <person name="Kim J."/>
            <person name="Mondo S.J."/>
            <person name="Hofstad B.A."/>
            <person name="Robles A."/>
            <person name="Haridas S."/>
            <person name="Riley R."/>
            <person name="LaButti K."/>
            <person name="Pangilinan J."/>
            <person name="Andreopoulos W."/>
            <person name="Lipzen A."/>
            <person name="Yan J."/>
            <person name="Wang M."/>
            <person name="Ng V."/>
            <person name="Grigoriev I.V."/>
            <person name="Spatafora J.W."/>
            <person name="Magnuson J.K."/>
            <person name="Baker S.E."/>
            <person name="Pomraning K.R."/>
        </authorList>
    </citation>
    <scope>NUCLEOTIDE SEQUENCE [LARGE SCALE GENOMIC DNA]</scope>
    <source>
        <strain evidence="3 4">Phaff 52-87</strain>
    </source>
</reference>
<dbReference type="SUPFAM" id="SSF54001">
    <property type="entry name" value="Cysteine proteinases"/>
    <property type="match status" value="1"/>
</dbReference>
<dbReference type="InterPro" id="IPR056409">
    <property type="entry name" value="Ig_CYK3_C"/>
</dbReference>
<dbReference type="InterPro" id="IPR052557">
    <property type="entry name" value="CAP/Cytokinesis_protein"/>
</dbReference>
<evidence type="ECO:0000259" key="2">
    <source>
        <dbReference type="SMART" id="SM00460"/>
    </source>
</evidence>
<feature type="domain" description="Transglutaminase-like" evidence="2">
    <location>
        <begin position="440"/>
        <end position="509"/>
    </location>
</feature>
<dbReference type="SMART" id="SM00460">
    <property type="entry name" value="TGc"/>
    <property type="match status" value="1"/>
</dbReference>
<proteinExistence type="predicted"/>
<comment type="caution">
    <text evidence="3">The sequence shown here is derived from an EMBL/GenBank/DDBJ whole genome shotgun (WGS) entry which is preliminary data.</text>
</comment>
<dbReference type="PANTHER" id="PTHR46333">
    <property type="entry name" value="CYTOKINESIS PROTEIN 3"/>
    <property type="match status" value="1"/>
</dbReference>
<name>A0ABR1F3G1_9ASCO</name>
<dbReference type="RefSeq" id="XP_064767383.1">
    <property type="nucleotide sequence ID" value="XM_064912979.1"/>
</dbReference>
<feature type="region of interest" description="Disordered" evidence="1">
    <location>
        <begin position="100"/>
        <end position="128"/>
    </location>
</feature>
<feature type="compositionally biased region" description="Low complexity" evidence="1">
    <location>
        <begin position="251"/>
        <end position="283"/>
    </location>
</feature>
<dbReference type="InterPro" id="IPR002931">
    <property type="entry name" value="Transglutaminase-like"/>
</dbReference>
<dbReference type="InterPro" id="IPR038765">
    <property type="entry name" value="Papain-like_cys_pep_sf"/>
</dbReference>
<protein>
    <recommendedName>
        <fullName evidence="2">Transglutaminase-like domain-containing protein</fullName>
    </recommendedName>
</protein>
<accession>A0ABR1F3G1</accession>
<feature type="region of interest" description="Disordered" evidence="1">
    <location>
        <begin position="251"/>
        <end position="296"/>
    </location>
</feature>
<organism evidence="3 4">
    <name type="scientific">Myxozyma melibiosi</name>
    <dbReference type="NCBI Taxonomy" id="54550"/>
    <lineage>
        <taxon>Eukaryota</taxon>
        <taxon>Fungi</taxon>
        <taxon>Dikarya</taxon>
        <taxon>Ascomycota</taxon>
        <taxon>Saccharomycotina</taxon>
        <taxon>Lipomycetes</taxon>
        <taxon>Lipomycetales</taxon>
        <taxon>Lipomycetaceae</taxon>
        <taxon>Myxozyma</taxon>
    </lineage>
</organism>
<dbReference type="Gene3D" id="3.10.620.30">
    <property type="match status" value="1"/>
</dbReference>
<dbReference type="EMBL" id="JBBJBU010000008">
    <property type="protein sequence ID" value="KAK7204350.1"/>
    <property type="molecule type" value="Genomic_DNA"/>
</dbReference>
<evidence type="ECO:0000313" key="3">
    <source>
        <dbReference type="EMBL" id="KAK7204350.1"/>
    </source>
</evidence>
<dbReference type="Pfam" id="PF01841">
    <property type="entry name" value="Transglut_core"/>
    <property type="match status" value="1"/>
</dbReference>
<dbReference type="Proteomes" id="UP001498771">
    <property type="component" value="Unassembled WGS sequence"/>
</dbReference>
<feature type="region of interest" description="Disordered" evidence="1">
    <location>
        <begin position="196"/>
        <end position="222"/>
    </location>
</feature>